<protein>
    <submittedName>
        <fullName evidence="2">Uncharacterized protein</fullName>
    </submittedName>
</protein>
<proteinExistence type="predicted"/>
<keyword evidence="1" id="KW-0732">Signal</keyword>
<dbReference type="Gene3D" id="3.40.50.1820">
    <property type="entry name" value="alpha/beta hydrolase"/>
    <property type="match status" value="1"/>
</dbReference>
<dbReference type="EMBL" id="JARGEI010000019">
    <property type="protein sequence ID" value="KAJ8714590.1"/>
    <property type="molecule type" value="Genomic_DNA"/>
</dbReference>
<evidence type="ECO:0000256" key="1">
    <source>
        <dbReference type="SAM" id="SignalP"/>
    </source>
</evidence>
<dbReference type="AlphaFoldDB" id="A0AAD7YG02"/>
<reference evidence="2" key="1">
    <citation type="submission" date="2023-03" db="EMBL/GenBank/DDBJ databases">
        <title>Chromosome-level genomes of two armyworms, Mythimna separata and Mythimna loreyi, provide insights into the biosynthesis and reception of sex pheromones.</title>
        <authorList>
            <person name="Zhao H."/>
        </authorList>
    </citation>
    <scope>NUCLEOTIDE SEQUENCE</scope>
    <source>
        <strain evidence="2">BeijingLab</strain>
        <tissue evidence="2">Pupa</tissue>
    </source>
</reference>
<evidence type="ECO:0000313" key="3">
    <source>
        <dbReference type="Proteomes" id="UP001231518"/>
    </source>
</evidence>
<sequence length="135" mass="15160">MKIILLWFLVATVYTALAGPVNTDYSVDNYVYPRFIKFPDGEGIMHDVDLEAPVQQSVFNEVSRNSADNQYLLYTRRNPTSPQSLVINNAASIENSNFNPRLPTIVIAHGWLSNQDSDINPVVRDDMEGFVLTPA</sequence>
<accession>A0AAD7YG02</accession>
<dbReference type="SUPFAM" id="SSF53474">
    <property type="entry name" value="alpha/beta-Hydrolases"/>
    <property type="match status" value="1"/>
</dbReference>
<keyword evidence="3" id="KW-1185">Reference proteome</keyword>
<evidence type="ECO:0000313" key="2">
    <source>
        <dbReference type="EMBL" id="KAJ8714590.1"/>
    </source>
</evidence>
<dbReference type="InterPro" id="IPR029058">
    <property type="entry name" value="AB_hydrolase_fold"/>
</dbReference>
<organism evidence="2 3">
    <name type="scientific">Mythimna separata</name>
    <name type="common">Oriental armyworm</name>
    <name type="synonym">Pseudaletia separata</name>
    <dbReference type="NCBI Taxonomy" id="271217"/>
    <lineage>
        <taxon>Eukaryota</taxon>
        <taxon>Metazoa</taxon>
        <taxon>Ecdysozoa</taxon>
        <taxon>Arthropoda</taxon>
        <taxon>Hexapoda</taxon>
        <taxon>Insecta</taxon>
        <taxon>Pterygota</taxon>
        <taxon>Neoptera</taxon>
        <taxon>Endopterygota</taxon>
        <taxon>Lepidoptera</taxon>
        <taxon>Glossata</taxon>
        <taxon>Ditrysia</taxon>
        <taxon>Noctuoidea</taxon>
        <taxon>Noctuidae</taxon>
        <taxon>Noctuinae</taxon>
        <taxon>Hadenini</taxon>
        <taxon>Mythimna</taxon>
    </lineage>
</organism>
<feature type="chain" id="PRO_5041969618" evidence="1">
    <location>
        <begin position="19"/>
        <end position="135"/>
    </location>
</feature>
<dbReference type="Proteomes" id="UP001231518">
    <property type="component" value="Chromosome 13"/>
</dbReference>
<feature type="signal peptide" evidence="1">
    <location>
        <begin position="1"/>
        <end position="18"/>
    </location>
</feature>
<name>A0AAD7YG02_MYTSE</name>
<gene>
    <name evidence="2" type="ORF">PYW07_002815</name>
</gene>
<comment type="caution">
    <text evidence="2">The sequence shown here is derived from an EMBL/GenBank/DDBJ whole genome shotgun (WGS) entry which is preliminary data.</text>
</comment>